<dbReference type="CDD" id="cd17631">
    <property type="entry name" value="FACL_FadD13-like"/>
    <property type="match status" value="1"/>
</dbReference>
<dbReference type="PANTHER" id="PTHR43767">
    <property type="entry name" value="LONG-CHAIN-FATTY-ACID--COA LIGASE"/>
    <property type="match status" value="1"/>
</dbReference>
<keyword evidence="5" id="KW-1185">Reference proteome</keyword>
<dbReference type="Pfam" id="PF13193">
    <property type="entry name" value="AMP-binding_C"/>
    <property type="match status" value="1"/>
</dbReference>
<dbReference type="PROSITE" id="PS00455">
    <property type="entry name" value="AMP_BINDING"/>
    <property type="match status" value="1"/>
</dbReference>
<dbReference type="InterPro" id="IPR000873">
    <property type="entry name" value="AMP-dep_synth/lig_dom"/>
</dbReference>
<dbReference type="Proteomes" id="UP001056500">
    <property type="component" value="Chromosome"/>
</dbReference>
<evidence type="ECO:0000313" key="4">
    <source>
        <dbReference type="EMBL" id="USG63825.1"/>
    </source>
</evidence>
<evidence type="ECO:0000256" key="1">
    <source>
        <dbReference type="SAM" id="Phobius"/>
    </source>
</evidence>
<accession>A0ABY4W9H1</accession>
<dbReference type="InterPro" id="IPR025110">
    <property type="entry name" value="AMP-bd_C"/>
</dbReference>
<dbReference type="Gene3D" id="3.40.50.12780">
    <property type="entry name" value="N-terminal domain of ligase-like"/>
    <property type="match status" value="1"/>
</dbReference>
<dbReference type="RefSeq" id="WP_251870904.1">
    <property type="nucleotide sequence ID" value="NZ_CP098755.1"/>
</dbReference>
<dbReference type="Pfam" id="PF00501">
    <property type="entry name" value="AMP-binding"/>
    <property type="match status" value="1"/>
</dbReference>
<keyword evidence="1" id="KW-1133">Transmembrane helix</keyword>
<evidence type="ECO:0000259" key="2">
    <source>
        <dbReference type="Pfam" id="PF00501"/>
    </source>
</evidence>
<evidence type="ECO:0000313" key="5">
    <source>
        <dbReference type="Proteomes" id="UP001056500"/>
    </source>
</evidence>
<dbReference type="InterPro" id="IPR045851">
    <property type="entry name" value="AMP-bd_C_sf"/>
</dbReference>
<dbReference type="PANTHER" id="PTHR43767:SF1">
    <property type="entry name" value="NONRIBOSOMAL PEPTIDE SYNTHASE PES1 (EUROFUNG)-RELATED"/>
    <property type="match status" value="1"/>
</dbReference>
<dbReference type="NCBIfam" id="NF004837">
    <property type="entry name" value="PRK06187.1"/>
    <property type="match status" value="1"/>
</dbReference>
<feature type="domain" description="AMP-dependent synthetase/ligase" evidence="2">
    <location>
        <begin position="17"/>
        <end position="381"/>
    </location>
</feature>
<dbReference type="InterPro" id="IPR050237">
    <property type="entry name" value="ATP-dep_AMP-bd_enzyme"/>
</dbReference>
<organism evidence="4 5">
    <name type="scientific">Brevibacillus ruminantium</name>
    <dbReference type="NCBI Taxonomy" id="2950604"/>
    <lineage>
        <taxon>Bacteria</taxon>
        <taxon>Bacillati</taxon>
        <taxon>Bacillota</taxon>
        <taxon>Bacilli</taxon>
        <taxon>Bacillales</taxon>
        <taxon>Paenibacillaceae</taxon>
        <taxon>Brevibacillus</taxon>
    </lineage>
</organism>
<dbReference type="InterPro" id="IPR042099">
    <property type="entry name" value="ANL_N_sf"/>
</dbReference>
<reference evidence="4" key="1">
    <citation type="submission" date="2022-06" db="EMBL/GenBank/DDBJ databases">
        <title>Genome sequencing of Brevibacillus sp. BB3-R1.</title>
        <authorList>
            <person name="Heo J."/>
            <person name="Lee D."/>
            <person name="Won M."/>
            <person name="Han B.-H."/>
            <person name="Hong S.-B."/>
            <person name="Kwon S.-W."/>
        </authorList>
    </citation>
    <scope>NUCLEOTIDE SEQUENCE</scope>
    <source>
        <strain evidence="4">BB3-R1</strain>
    </source>
</reference>
<name>A0ABY4W9H1_9BACL</name>
<keyword evidence="1" id="KW-0812">Transmembrane</keyword>
<keyword evidence="1" id="KW-0472">Membrane</keyword>
<dbReference type="Gene3D" id="3.30.300.30">
    <property type="match status" value="1"/>
</dbReference>
<proteinExistence type="predicted"/>
<feature type="domain" description="AMP-binding enzyme C-terminal" evidence="3">
    <location>
        <begin position="431"/>
        <end position="506"/>
    </location>
</feature>
<sequence length="524" mass="58210">MREIQRARRNTLGDILRRSRGRFPHKIALRFGDEALTYEQLDKLVNQAAHVILQSGLQKGEKAAVLSRNSMDFVILNFALAKAGIVMVPINYMLNADDVAFILGHAEVRAVFSSPEFQTVSEEAISKANCRPVMRASISDFQQPGGEWAHFRTLLGHASTEEPEVELDDDDVVHILYTSGTESKPKGVMLTHKNVLSEYVSTIVDGGMSEDDVAIHALPLFHSAQLHCFLGPYVYLGASGIILEQAQPDLILKNVETYQATQLFCPPTVWIALLRSSEFSTRDLSSLRKCYYGAAIMPVEILKELGTRLPNAQFYNFYGQTEVAPLATVLKPSEQIRKAGSAGRPALNVETMIVDDQGMEVPRGIVGEIVHRTSHAMLGYYRDEEKTTAAFQRGWFHSGDLGIMDEEGYITVVDRKKDMIKSGGENVASREVEEVIYQHPLVSEVAVIGIPDPYWIEAVTAVVVPKAGEVLQAADILDFCKARLSSFKAPKYVVISENLPRNPSGKILKRELRLRYEGLTTSEK</sequence>
<gene>
    <name evidence="4" type="ORF">NDK47_16810</name>
</gene>
<dbReference type="InterPro" id="IPR020845">
    <property type="entry name" value="AMP-binding_CS"/>
</dbReference>
<evidence type="ECO:0000259" key="3">
    <source>
        <dbReference type="Pfam" id="PF13193"/>
    </source>
</evidence>
<dbReference type="SUPFAM" id="SSF56801">
    <property type="entry name" value="Acetyl-CoA synthetase-like"/>
    <property type="match status" value="1"/>
</dbReference>
<dbReference type="NCBIfam" id="NF006182">
    <property type="entry name" value="PRK08316.1"/>
    <property type="match status" value="1"/>
</dbReference>
<dbReference type="EMBL" id="CP098755">
    <property type="protein sequence ID" value="USG63825.1"/>
    <property type="molecule type" value="Genomic_DNA"/>
</dbReference>
<feature type="transmembrane region" description="Helical" evidence="1">
    <location>
        <begin position="73"/>
        <end position="94"/>
    </location>
</feature>
<protein>
    <submittedName>
        <fullName evidence="4">Acyl-CoA synthetase</fullName>
    </submittedName>
</protein>